<dbReference type="PANTHER" id="PTHR45644:SF3">
    <property type="entry name" value="FI08533P-RELATED"/>
    <property type="match status" value="1"/>
</dbReference>
<keyword evidence="1" id="KW-0547">Nucleotide-binding</keyword>
<dbReference type="Gene3D" id="3.40.50.300">
    <property type="entry name" value="P-loop containing nucleotide triphosphate hydrolases"/>
    <property type="match status" value="1"/>
</dbReference>
<evidence type="ECO:0000313" key="4">
    <source>
        <dbReference type="Proteomes" id="UP000266673"/>
    </source>
</evidence>
<dbReference type="GO" id="GO:0140570">
    <property type="term" value="P:extraction of mislocalized protein from mitochondrial outer membrane"/>
    <property type="evidence" value="ECO:0007669"/>
    <property type="project" value="TreeGrafter"/>
</dbReference>
<proteinExistence type="predicted"/>
<dbReference type="EMBL" id="QKWP01003438">
    <property type="protein sequence ID" value="RIB00946.1"/>
    <property type="molecule type" value="Genomic_DNA"/>
</dbReference>
<accession>A0A397U1K0</accession>
<organism evidence="3 4">
    <name type="scientific">Gigaspora rosea</name>
    <dbReference type="NCBI Taxonomy" id="44941"/>
    <lineage>
        <taxon>Eukaryota</taxon>
        <taxon>Fungi</taxon>
        <taxon>Fungi incertae sedis</taxon>
        <taxon>Mucoromycota</taxon>
        <taxon>Glomeromycotina</taxon>
        <taxon>Glomeromycetes</taxon>
        <taxon>Diversisporales</taxon>
        <taxon>Gigasporaceae</taxon>
        <taxon>Gigaspora</taxon>
    </lineage>
</organism>
<dbReference type="GO" id="GO:0005741">
    <property type="term" value="C:mitochondrial outer membrane"/>
    <property type="evidence" value="ECO:0007669"/>
    <property type="project" value="TreeGrafter"/>
</dbReference>
<dbReference type="InterPro" id="IPR051701">
    <property type="entry name" value="Mito_OM_Translocase_MSP1"/>
</dbReference>
<reference evidence="3 4" key="1">
    <citation type="submission" date="2018-06" db="EMBL/GenBank/DDBJ databases">
        <title>Comparative genomics reveals the genomic features of Rhizophagus irregularis, R. cerebriforme, R. diaphanum and Gigaspora rosea, and their symbiotic lifestyle signature.</title>
        <authorList>
            <person name="Morin E."/>
            <person name="San Clemente H."/>
            <person name="Chen E.C.H."/>
            <person name="De La Providencia I."/>
            <person name="Hainaut M."/>
            <person name="Kuo A."/>
            <person name="Kohler A."/>
            <person name="Murat C."/>
            <person name="Tang N."/>
            <person name="Roy S."/>
            <person name="Loubradou J."/>
            <person name="Henrissat B."/>
            <person name="Grigoriev I.V."/>
            <person name="Corradi N."/>
            <person name="Roux C."/>
            <person name="Martin F.M."/>
        </authorList>
    </citation>
    <scope>NUCLEOTIDE SEQUENCE [LARGE SCALE GENOMIC DNA]</scope>
    <source>
        <strain evidence="3 4">DAOM 194757</strain>
    </source>
</reference>
<dbReference type="PANTHER" id="PTHR45644">
    <property type="entry name" value="AAA ATPASE, PUTATIVE (AFU_ORTHOLOGUE AFUA_2G12920)-RELATED-RELATED"/>
    <property type="match status" value="1"/>
</dbReference>
<dbReference type="GO" id="GO:0005524">
    <property type="term" value="F:ATP binding"/>
    <property type="evidence" value="ECO:0007669"/>
    <property type="project" value="UniProtKB-KW"/>
</dbReference>
<sequence>MWRTVALYFAVKFILNSLDPLKDKKREAKAKSEEVLGKLGARNLKLNEYEEVILSEVIFSDDITVSFKRLDPIIQSLRESVIYPLCYPQLFTSTSGLLGVSKGVLLHGPPGSDLKEACRNAAMIPIREYMRNHTTPGGELKDIDPKGMNIRPLRLTDFFVPDNPNGNS</sequence>
<dbReference type="Proteomes" id="UP000266673">
    <property type="component" value="Unassembled WGS sequence"/>
</dbReference>
<name>A0A397U1K0_9GLOM</name>
<dbReference type="AlphaFoldDB" id="A0A397U1K0"/>
<comment type="caution">
    <text evidence="3">The sequence shown here is derived from an EMBL/GenBank/DDBJ whole genome shotgun (WGS) entry which is preliminary data.</text>
</comment>
<protein>
    <submittedName>
        <fullName evidence="3">Uncharacterized protein</fullName>
    </submittedName>
</protein>
<keyword evidence="2" id="KW-0067">ATP-binding</keyword>
<dbReference type="STRING" id="44941.A0A397U1K0"/>
<evidence type="ECO:0000256" key="2">
    <source>
        <dbReference type="ARBA" id="ARBA00022840"/>
    </source>
</evidence>
<dbReference type="InterPro" id="IPR027417">
    <property type="entry name" value="P-loop_NTPase"/>
</dbReference>
<keyword evidence="4" id="KW-1185">Reference proteome</keyword>
<dbReference type="OrthoDB" id="10254455at2759"/>
<dbReference type="SUPFAM" id="SSF52540">
    <property type="entry name" value="P-loop containing nucleoside triphosphate hydrolases"/>
    <property type="match status" value="1"/>
</dbReference>
<evidence type="ECO:0000256" key="1">
    <source>
        <dbReference type="ARBA" id="ARBA00022741"/>
    </source>
</evidence>
<dbReference type="Gene3D" id="1.10.8.60">
    <property type="match status" value="1"/>
</dbReference>
<evidence type="ECO:0000313" key="3">
    <source>
        <dbReference type="EMBL" id="RIB00946.1"/>
    </source>
</evidence>
<gene>
    <name evidence="3" type="ORF">C2G38_2051262</name>
</gene>